<dbReference type="AlphaFoldDB" id="A0A317T3R3"/>
<keyword evidence="1" id="KW-1133">Transmembrane helix</keyword>
<sequence length="159" mass="18185">MKYSVEQQVSFEHVLSMMKGALLKLRPRSSAFIDIREKYGLLRKNAHKWSSWHRAKTAPGIKRPARKHFNFGSILRLRTFAFIIAGTVLLVVYINNLLTINSLSRENERLRERIGVNKSINAAFELELQELAAIHNISEKAEKMGLRARMTPAVNIGTK</sequence>
<reference evidence="3" key="1">
    <citation type="submission" date="2017-10" db="EMBL/GenBank/DDBJ databases">
        <authorList>
            <person name="Gaisin V.A."/>
            <person name="Rysina M.S."/>
            <person name="Grouzdev D.S."/>
        </authorList>
    </citation>
    <scope>NUCLEOTIDE SEQUENCE [LARGE SCALE GENOMIC DNA]</scope>
    <source>
        <strain evidence="3">V1</strain>
    </source>
</reference>
<evidence type="ECO:0000256" key="1">
    <source>
        <dbReference type="SAM" id="Phobius"/>
    </source>
</evidence>
<accession>A0A317T3R3</accession>
<name>A0A317T3R3_9CHLB</name>
<feature type="transmembrane region" description="Helical" evidence="1">
    <location>
        <begin position="80"/>
        <end position="103"/>
    </location>
</feature>
<keyword evidence="3" id="KW-1185">Reference proteome</keyword>
<keyword evidence="1" id="KW-0812">Transmembrane</keyword>
<dbReference type="Proteomes" id="UP000246278">
    <property type="component" value="Unassembled WGS sequence"/>
</dbReference>
<keyword evidence="1" id="KW-0472">Membrane</keyword>
<evidence type="ECO:0008006" key="4">
    <source>
        <dbReference type="Google" id="ProtNLM"/>
    </source>
</evidence>
<dbReference type="EMBL" id="PDNZ01000008">
    <property type="protein sequence ID" value="PWW81263.1"/>
    <property type="molecule type" value="Genomic_DNA"/>
</dbReference>
<evidence type="ECO:0000313" key="2">
    <source>
        <dbReference type="EMBL" id="PWW81263.1"/>
    </source>
</evidence>
<protein>
    <recommendedName>
        <fullName evidence="4">Cell division protein FtsL</fullName>
    </recommendedName>
</protein>
<organism evidence="2 3">
    <name type="scientific">Prosthecochloris marina</name>
    <dbReference type="NCBI Taxonomy" id="2017681"/>
    <lineage>
        <taxon>Bacteria</taxon>
        <taxon>Pseudomonadati</taxon>
        <taxon>Chlorobiota</taxon>
        <taxon>Chlorobiia</taxon>
        <taxon>Chlorobiales</taxon>
        <taxon>Chlorobiaceae</taxon>
        <taxon>Prosthecochloris</taxon>
    </lineage>
</organism>
<evidence type="ECO:0000313" key="3">
    <source>
        <dbReference type="Proteomes" id="UP000246278"/>
    </source>
</evidence>
<proteinExistence type="predicted"/>
<gene>
    <name evidence="2" type="ORF">CR164_11010</name>
</gene>
<comment type="caution">
    <text evidence="2">The sequence shown here is derived from an EMBL/GenBank/DDBJ whole genome shotgun (WGS) entry which is preliminary data.</text>
</comment>